<dbReference type="AlphaFoldDB" id="A0A2C5WXE7"/>
<evidence type="ECO:0000256" key="1">
    <source>
        <dbReference type="SAM" id="MobiDB-lite"/>
    </source>
</evidence>
<dbReference type="Pfam" id="PF08568">
    <property type="entry name" value="Kinetochor_Ybp2"/>
    <property type="match status" value="1"/>
</dbReference>
<sequence>MSNNNPPAVPIDKTAAAVERLLESRPPATDTFTYLTIIEKSLCPEILPTLLEILQDAAICQDIGWDLVDKLLIMPGSADCLQTIARLGNPREVIIKVLESLERLGDGSLETIHDNEDSDDGNNNEEASAEIRSIDEKTNRDKTNAHFSVLLGMLGILHKRLDVRSPSRFLHSSLATVCKVYSSNPSPRATAAIIDLVYALQPGATRPPLPNRQSSTVMAQAFPTAKGGVTAPDPEADTPAVNKQANDRVEEELKSRLLRTFVSCVIEAYVNGNDMAWAARLNEYYVPEKIVPGRRTWMQAFKEDPELVARDGQIGQLVSLAADLGLTELKVDQVKDLCESPLQIFPLRSEPDPQDPEAIKLSSGGMICLAAYWTFASEVFDATYKTPDLYIFPEHYKLLGRFLATDADACISANPGTLEALMVIGLYLESNKKVTAAKATTKPNFMEYLHLVTLVSVFHPSLLVRNAATVLAGAILHADLDDVDRLKILEDLLENCIFSSLQAQAVTWLREELQAGLPHAIERAEMPLSPVKPASSRFSSTEALDTLQYVLFPRLEYLKGMTDAELLDCWTQNYPLHLQAVNLAVLMFGTKENETSLYSVLVPLTMPEAVEQRYLLPLGEAARKVMALGKEKNLVELEVQASLLLDRLDKVHV</sequence>
<dbReference type="PANTHER" id="PTHR28020">
    <property type="entry name" value="YAP1-BINDING PROTEIN 1-RELATED"/>
    <property type="match status" value="1"/>
</dbReference>
<dbReference type="EMBL" id="APWK03000042">
    <property type="protein sequence ID" value="PHH53499.1"/>
    <property type="molecule type" value="Genomic_DNA"/>
</dbReference>
<organism evidence="2 3">
    <name type="scientific">Ceratocystis fimbriata CBS 114723</name>
    <dbReference type="NCBI Taxonomy" id="1035309"/>
    <lineage>
        <taxon>Eukaryota</taxon>
        <taxon>Fungi</taxon>
        <taxon>Dikarya</taxon>
        <taxon>Ascomycota</taxon>
        <taxon>Pezizomycotina</taxon>
        <taxon>Sordariomycetes</taxon>
        <taxon>Hypocreomycetidae</taxon>
        <taxon>Microascales</taxon>
        <taxon>Ceratocystidaceae</taxon>
        <taxon>Ceratocystis</taxon>
    </lineage>
</organism>
<proteinExistence type="predicted"/>
<feature type="region of interest" description="Disordered" evidence="1">
    <location>
        <begin position="108"/>
        <end position="137"/>
    </location>
</feature>
<dbReference type="InterPro" id="IPR040347">
    <property type="entry name" value="YBP1/2"/>
</dbReference>
<keyword evidence="3" id="KW-1185">Reference proteome</keyword>
<dbReference type="InterPro" id="IPR013877">
    <property type="entry name" value="YAP-bd/ALF4/Glomulin"/>
</dbReference>
<dbReference type="GO" id="GO:0034599">
    <property type="term" value="P:cellular response to oxidative stress"/>
    <property type="evidence" value="ECO:0007669"/>
    <property type="project" value="InterPro"/>
</dbReference>
<dbReference type="GO" id="GO:0005737">
    <property type="term" value="C:cytoplasm"/>
    <property type="evidence" value="ECO:0007669"/>
    <property type="project" value="TreeGrafter"/>
</dbReference>
<gene>
    <name evidence="2" type="ORF">CFIMG_001827RA</name>
</gene>
<dbReference type="OrthoDB" id="5396786at2759"/>
<accession>A0A2C5WXE7</accession>
<protein>
    <recommendedName>
        <fullName evidence="4">YAP1-binding protein 2</fullName>
    </recommendedName>
</protein>
<name>A0A2C5WXE7_9PEZI</name>
<comment type="caution">
    <text evidence="2">The sequence shown here is derived from an EMBL/GenBank/DDBJ whole genome shotgun (WGS) entry which is preliminary data.</text>
</comment>
<evidence type="ECO:0000313" key="2">
    <source>
        <dbReference type="EMBL" id="PHH53499.1"/>
    </source>
</evidence>
<reference evidence="2 3" key="2">
    <citation type="journal article" date="2013" name="IMA Fungus">
        <title>IMA Genome-F 1: Ceratocystis fimbriata: Draft nuclear genome sequence for the plant pathogen, Ceratocystis fimbriata.</title>
        <authorList>
            <person name="Wilken P.M."/>
            <person name="Steenkamp E.T."/>
            <person name="Wingfield M.J."/>
            <person name="de Beer Z.W."/>
            <person name="Wingfield B.D."/>
        </authorList>
    </citation>
    <scope>NUCLEOTIDE SEQUENCE [LARGE SCALE GENOMIC DNA]</scope>
    <source>
        <strain evidence="2 3">CBS 114723</strain>
    </source>
</reference>
<evidence type="ECO:0008006" key="4">
    <source>
        <dbReference type="Google" id="ProtNLM"/>
    </source>
</evidence>
<evidence type="ECO:0000313" key="3">
    <source>
        <dbReference type="Proteomes" id="UP000222788"/>
    </source>
</evidence>
<reference evidence="2 3" key="1">
    <citation type="journal article" date="2013" name="Fungal Biol.">
        <title>Analysis of microsatellite markers in the genome of the plant pathogen Ceratocystis fimbriata.</title>
        <authorList>
            <person name="Simpson M.C."/>
            <person name="Wilken P.M."/>
            <person name="Coetzee M.P."/>
            <person name="Wingfield M.J."/>
            <person name="Wingfield B.D."/>
        </authorList>
    </citation>
    <scope>NUCLEOTIDE SEQUENCE [LARGE SCALE GENOMIC DNA]</scope>
    <source>
        <strain evidence="2 3">CBS 114723</strain>
    </source>
</reference>
<dbReference type="STRING" id="1035309.A0A2C5WXE7"/>
<dbReference type="Proteomes" id="UP000222788">
    <property type="component" value="Unassembled WGS sequence"/>
</dbReference>
<dbReference type="PANTHER" id="PTHR28020:SF1">
    <property type="entry name" value="YAP1-BINDING PROTEIN 1-RELATED"/>
    <property type="match status" value="1"/>
</dbReference>